<gene>
    <name evidence="1" type="ORF">V2W30_02130</name>
</gene>
<reference evidence="1" key="1">
    <citation type="journal article" date="2025" name="Int. J. Syst. Evol. Microbiol.">
        <title>Streptomyces citrinus sp. nov., with yellow diffusible pigment.</title>
        <authorList>
            <person name="He Y."/>
            <person name="Yang E."/>
            <person name="Xu J."/>
            <person name="Sun Y."/>
            <person name="Sun L."/>
        </authorList>
    </citation>
    <scope>NUCLEOTIDE SEQUENCE</scope>
    <source>
        <strain evidence="1">Q6</strain>
    </source>
</reference>
<dbReference type="EMBL" id="CP146022">
    <property type="protein sequence ID" value="WWQ62280.1"/>
    <property type="molecule type" value="Genomic_DNA"/>
</dbReference>
<accession>A0ACD5A5G1</accession>
<proteinExistence type="predicted"/>
<keyword evidence="2" id="KW-1185">Reference proteome</keyword>
<sequence length="207" mass="21356">MEIRALRDAGPPVEALVAAADGASLVVVGSRGLTGLAGHLVGSVATAVCEHAATPVVLVRAGDSARDEARPVVVGVDLAHASDALFETAFETAAARSVPLRVMHAWTLPALRGYAPGVPLPGDAAERETAKLTALGRALQPWQHKFPQVDAEERLVYGHPGHQLVKASTAAGLVLVGRPLRAGPHLGATTHTLIRHAACPVVVVPHT</sequence>
<name>A0ACD5A5G1_9ACTN</name>
<protein>
    <submittedName>
        <fullName evidence="1">Universal stress protein</fullName>
    </submittedName>
</protein>
<evidence type="ECO:0000313" key="2">
    <source>
        <dbReference type="Proteomes" id="UP001432251"/>
    </source>
</evidence>
<organism evidence="1 2">
    <name type="scientific">Streptomyces citrinus</name>
    <dbReference type="NCBI Taxonomy" id="3118173"/>
    <lineage>
        <taxon>Bacteria</taxon>
        <taxon>Bacillati</taxon>
        <taxon>Actinomycetota</taxon>
        <taxon>Actinomycetes</taxon>
        <taxon>Kitasatosporales</taxon>
        <taxon>Streptomycetaceae</taxon>
        <taxon>Streptomyces</taxon>
    </lineage>
</organism>
<evidence type="ECO:0000313" key="1">
    <source>
        <dbReference type="EMBL" id="WWQ62280.1"/>
    </source>
</evidence>
<dbReference type="Proteomes" id="UP001432251">
    <property type="component" value="Chromosome"/>
</dbReference>